<proteinExistence type="predicted"/>
<reference evidence="1" key="1">
    <citation type="journal article" date="2023" name="Mol. Phylogenet. Evol.">
        <title>Genome-scale phylogeny and comparative genomics of the fungal order Sordariales.</title>
        <authorList>
            <person name="Hensen N."/>
            <person name="Bonometti L."/>
            <person name="Westerberg I."/>
            <person name="Brannstrom I.O."/>
            <person name="Guillou S."/>
            <person name="Cros-Aarteil S."/>
            <person name="Calhoun S."/>
            <person name="Haridas S."/>
            <person name="Kuo A."/>
            <person name="Mondo S."/>
            <person name="Pangilinan J."/>
            <person name="Riley R."/>
            <person name="LaButti K."/>
            <person name="Andreopoulos B."/>
            <person name="Lipzen A."/>
            <person name="Chen C."/>
            <person name="Yan M."/>
            <person name="Daum C."/>
            <person name="Ng V."/>
            <person name="Clum A."/>
            <person name="Steindorff A."/>
            <person name="Ohm R.A."/>
            <person name="Martin F."/>
            <person name="Silar P."/>
            <person name="Natvig D.O."/>
            <person name="Lalanne C."/>
            <person name="Gautier V."/>
            <person name="Ament-Velasquez S.L."/>
            <person name="Kruys A."/>
            <person name="Hutchinson M.I."/>
            <person name="Powell A.J."/>
            <person name="Barry K."/>
            <person name="Miller A.N."/>
            <person name="Grigoriev I.V."/>
            <person name="Debuchy R."/>
            <person name="Gladieux P."/>
            <person name="Hiltunen Thoren M."/>
            <person name="Johannesson H."/>
        </authorList>
    </citation>
    <scope>NUCLEOTIDE SEQUENCE</scope>
    <source>
        <strain evidence="1">SMH4131-1</strain>
    </source>
</reference>
<dbReference type="AlphaFoldDB" id="A0AAE0J4I7"/>
<protein>
    <submittedName>
        <fullName evidence="1">Uncharacterized protein</fullName>
    </submittedName>
</protein>
<keyword evidence="2" id="KW-1185">Reference proteome</keyword>
<gene>
    <name evidence="1" type="ORF">B0T19DRAFT_50752</name>
</gene>
<name>A0AAE0J4I7_9PEZI</name>
<dbReference type="EMBL" id="JAUEPO010000001">
    <property type="protein sequence ID" value="KAK3336772.1"/>
    <property type="molecule type" value="Genomic_DNA"/>
</dbReference>
<evidence type="ECO:0000313" key="2">
    <source>
        <dbReference type="Proteomes" id="UP001286456"/>
    </source>
</evidence>
<reference evidence="1" key="2">
    <citation type="submission" date="2023-06" db="EMBL/GenBank/DDBJ databases">
        <authorList>
            <consortium name="Lawrence Berkeley National Laboratory"/>
            <person name="Haridas S."/>
            <person name="Hensen N."/>
            <person name="Bonometti L."/>
            <person name="Westerberg I."/>
            <person name="Brannstrom I.O."/>
            <person name="Guillou S."/>
            <person name="Cros-Aarteil S."/>
            <person name="Calhoun S."/>
            <person name="Kuo A."/>
            <person name="Mondo S."/>
            <person name="Pangilinan J."/>
            <person name="Riley R."/>
            <person name="Labutti K."/>
            <person name="Andreopoulos B."/>
            <person name="Lipzen A."/>
            <person name="Chen C."/>
            <person name="Yanf M."/>
            <person name="Daum C."/>
            <person name="Ng V."/>
            <person name="Clum A."/>
            <person name="Steindorff A."/>
            <person name="Ohm R."/>
            <person name="Martin F."/>
            <person name="Silar P."/>
            <person name="Natvig D."/>
            <person name="Lalanne C."/>
            <person name="Gautier V."/>
            <person name="Ament-Velasquez S.L."/>
            <person name="Kruys A."/>
            <person name="Hutchinson M.I."/>
            <person name="Powell A.J."/>
            <person name="Barry K."/>
            <person name="Miller A.N."/>
            <person name="Grigoriev I.V."/>
            <person name="Debuchy R."/>
            <person name="Gladieux P."/>
            <person name="Thoren M.H."/>
            <person name="Johannesson H."/>
        </authorList>
    </citation>
    <scope>NUCLEOTIDE SEQUENCE</scope>
    <source>
        <strain evidence="1">SMH4131-1</strain>
    </source>
</reference>
<dbReference type="Proteomes" id="UP001286456">
    <property type="component" value="Unassembled WGS sequence"/>
</dbReference>
<comment type="caution">
    <text evidence="1">The sequence shown here is derived from an EMBL/GenBank/DDBJ whole genome shotgun (WGS) entry which is preliminary data.</text>
</comment>
<accession>A0AAE0J4I7</accession>
<evidence type="ECO:0000313" key="1">
    <source>
        <dbReference type="EMBL" id="KAK3336772.1"/>
    </source>
</evidence>
<organism evidence="1 2">
    <name type="scientific">Cercophora scortea</name>
    <dbReference type="NCBI Taxonomy" id="314031"/>
    <lineage>
        <taxon>Eukaryota</taxon>
        <taxon>Fungi</taxon>
        <taxon>Dikarya</taxon>
        <taxon>Ascomycota</taxon>
        <taxon>Pezizomycotina</taxon>
        <taxon>Sordariomycetes</taxon>
        <taxon>Sordariomycetidae</taxon>
        <taxon>Sordariales</taxon>
        <taxon>Lasiosphaeriaceae</taxon>
        <taxon>Cercophora</taxon>
    </lineage>
</organism>
<sequence>MMQAAVDQAAADSQPILVNAKPATWEDAVANLTAFSDERRLNIPSPAIDDSVPPPGLRQISTIPRMKRCYGWLSIHSKVLFQQLSWSLWPPPIEVNRVSRCLSRDKEYIAIVYEFVEEGQNDPETMQKAMDFFWLAGFSRTYSPLLANWKSGVLVDLSDIVPPQGWGWVAKLYEDGPGSAYVLLKQRSELRGTVALEHRGPMPAA</sequence>